<dbReference type="KEGG" id="hss:J7656_11255"/>
<dbReference type="RefSeq" id="WP_211553306.1">
    <property type="nucleotide sequence ID" value="NZ_CP073695.1"/>
</dbReference>
<dbReference type="Gene3D" id="3.40.190.10">
    <property type="entry name" value="Periplasmic binding protein-like II"/>
    <property type="match status" value="1"/>
</dbReference>
<dbReference type="AlphaFoldDB" id="A0A8T8LJS4"/>
<organism evidence="1 2">
    <name type="scientific">Halorubrum ruber</name>
    <dbReference type="NCBI Taxonomy" id="2982524"/>
    <lineage>
        <taxon>Archaea</taxon>
        <taxon>Methanobacteriati</taxon>
        <taxon>Methanobacteriota</taxon>
        <taxon>Stenosarchaea group</taxon>
        <taxon>Halobacteria</taxon>
        <taxon>Halobacteriales</taxon>
        <taxon>Haloferacaceae</taxon>
        <taxon>Halorubrum</taxon>
    </lineage>
</organism>
<dbReference type="OrthoDB" id="305927at2157"/>
<sequence>MTIDLTLACTNYDWTRPLWTGEIEPEGIDLHLVDYHNPERFERMVRHGEFDACELSLGSYLASRAADEDHPFTAIPVFPYRKFRHAFIYRRADDEFGLSDLEHKDVGLIHWQTTTAVWQRGIAAERYDVDLETVTWHTTKSEGDIVPVEVPDRFDVVHDHREGSATSALAAMLAEEEIDAAFATAPLDSRYTGGRHDQLSRERERLADVEIERVVADSRAVEADYFRETGIFPPMHTVVLSDEVLDRHPWAANKLYEAFERALSTCMDRLTAPRWVPLAWANHYVEHQREVLGENPWEYGLTDRNRTALATLQRYAADHGLIPEPYPLEDLFVESTL</sequence>
<accession>A0A8T8LJS4</accession>
<evidence type="ECO:0000313" key="2">
    <source>
        <dbReference type="Proteomes" id="UP000679341"/>
    </source>
</evidence>
<dbReference type="Proteomes" id="UP000679341">
    <property type="component" value="Chromosome"/>
</dbReference>
<dbReference type="GeneID" id="64828125"/>
<protein>
    <submittedName>
        <fullName evidence="1">4,5-dihydroxyphthalate decarboxylase</fullName>
    </submittedName>
</protein>
<reference evidence="1 2" key="1">
    <citation type="submission" date="2021-03" db="EMBL/GenBank/DDBJ databases">
        <title>Halorubrum sodomense MBLA0099, Whole genome shotgun sequencing.</title>
        <authorList>
            <person name="Seo M.-J."/>
            <person name="Cho E.-S."/>
            <person name="Hwang C.Y."/>
        </authorList>
    </citation>
    <scope>NUCLEOTIDE SEQUENCE [LARGE SCALE GENOMIC DNA]</scope>
    <source>
        <strain evidence="1 2">MBLA0099</strain>
    </source>
</reference>
<keyword evidence="2" id="KW-1185">Reference proteome</keyword>
<evidence type="ECO:0000313" key="1">
    <source>
        <dbReference type="EMBL" id="QUO47155.1"/>
    </source>
</evidence>
<dbReference type="SUPFAM" id="SSF53850">
    <property type="entry name" value="Periplasmic binding protein-like II"/>
    <property type="match status" value="1"/>
</dbReference>
<proteinExistence type="predicted"/>
<gene>
    <name evidence="1" type="ORF">J7656_11255</name>
</gene>
<name>A0A8T8LJS4_9EURY</name>
<dbReference type="EMBL" id="CP073695">
    <property type="protein sequence ID" value="QUO47155.1"/>
    <property type="molecule type" value="Genomic_DNA"/>
</dbReference>